<dbReference type="Proteomes" id="UP000620124">
    <property type="component" value="Unassembled WGS sequence"/>
</dbReference>
<name>A0A8H7CVT8_9AGAR</name>
<evidence type="ECO:0000256" key="1">
    <source>
        <dbReference type="SAM" id="MobiDB-lite"/>
    </source>
</evidence>
<feature type="region of interest" description="Disordered" evidence="1">
    <location>
        <begin position="48"/>
        <end position="72"/>
    </location>
</feature>
<gene>
    <name evidence="2" type="ORF">MVEN_01305400</name>
</gene>
<dbReference type="AlphaFoldDB" id="A0A8H7CVT8"/>
<organism evidence="2 3">
    <name type="scientific">Mycena venus</name>
    <dbReference type="NCBI Taxonomy" id="2733690"/>
    <lineage>
        <taxon>Eukaryota</taxon>
        <taxon>Fungi</taxon>
        <taxon>Dikarya</taxon>
        <taxon>Basidiomycota</taxon>
        <taxon>Agaricomycotina</taxon>
        <taxon>Agaricomycetes</taxon>
        <taxon>Agaricomycetidae</taxon>
        <taxon>Agaricales</taxon>
        <taxon>Marasmiineae</taxon>
        <taxon>Mycenaceae</taxon>
        <taxon>Mycena</taxon>
    </lineage>
</organism>
<proteinExistence type="predicted"/>
<evidence type="ECO:0000313" key="2">
    <source>
        <dbReference type="EMBL" id="KAF7350037.1"/>
    </source>
</evidence>
<keyword evidence="3" id="KW-1185">Reference proteome</keyword>
<accession>A0A8H7CVT8</accession>
<sequence>MAEGPEYVVRVHNQRRSLIKFHCGHFVRECRVKFIYCNNVHWARGTERKHLPTTYPHRDDPAGHDNSSIRTPGRQKCVLVPDLFIPSSPPSTSSVEQADEDEM</sequence>
<feature type="compositionally biased region" description="Basic and acidic residues" evidence="1">
    <location>
        <begin position="48"/>
        <end position="63"/>
    </location>
</feature>
<reference evidence="2" key="1">
    <citation type="submission" date="2020-05" db="EMBL/GenBank/DDBJ databases">
        <title>Mycena genomes resolve the evolution of fungal bioluminescence.</title>
        <authorList>
            <person name="Tsai I.J."/>
        </authorList>
    </citation>
    <scope>NUCLEOTIDE SEQUENCE</scope>
    <source>
        <strain evidence="2">CCC161011</strain>
    </source>
</reference>
<evidence type="ECO:0000313" key="3">
    <source>
        <dbReference type="Proteomes" id="UP000620124"/>
    </source>
</evidence>
<dbReference type="EMBL" id="JACAZI010000010">
    <property type="protein sequence ID" value="KAF7350037.1"/>
    <property type="molecule type" value="Genomic_DNA"/>
</dbReference>
<protein>
    <submittedName>
        <fullName evidence="2">Uncharacterized protein</fullName>
    </submittedName>
</protein>
<comment type="caution">
    <text evidence="2">The sequence shown here is derived from an EMBL/GenBank/DDBJ whole genome shotgun (WGS) entry which is preliminary data.</text>
</comment>
<feature type="region of interest" description="Disordered" evidence="1">
    <location>
        <begin position="84"/>
        <end position="103"/>
    </location>
</feature>